<proteinExistence type="predicted"/>
<organism evidence="2 3">
    <name type="scientific">Fusarium mexicanum</name>
    <dbReference type="NCBI Taxonomy" id="751941"/>
    <lineage>
        <taxon>Eukaryota</taxon>
        <taxon>Fungi</taxon>
        <taxon>Dikarya</taxon>
        <taxon>Ascomycota</taxon>
        <taxon>Pezizomycotina</taxon>
        <taxon>Sordariomycetes</taxon>
        <taxon>Hypocreomycetidae</taxon>
        <taxon>Hypocreales</taxon>
        <taxon>Nectriaceae</taxon>
        <taxon>Fusarium</taxon>
        <taxon>Fusarium fujikuroi species complex</taxon>
    </lineage>
</organism>
<protein>
    <submittedName>
        <fullName evidence="2">Uncharacterized protein</fullName>
    </submittedName>
</protein>
<dbReference type="AlphaFoldDB" id="A0A8H5JP03"/>
<keyword evidence="3" id="KW-1185">Reference proteome</keyword>
<feature type="chain" id="PRO_5034334198" evidence="1">
    <location>
        <begin position="17"/>
        <end position="138"/>
    </location>
</feature>
<evidence type="ECO:0000313" key="3">
    <source>
        <dbReference type="Proteomes" id="UP000522262"/>
    </source>
</evidence>
<gene>
    <name evidence="2" type="ORF">FMEXI_215</name>
</gene>
<comment type="caution">
    <text evidence="2">The sequence shown here is derived from an EMBL/GenBank/DDBJ whole genome shotgun (WGS) entry which is preliminary data.</text>
</comment>
<sequence length="138" mass="14902">MGICFFAETLLHCLLSLNTFTEECVSTSSLKIKTFMTILFALPAVLAAPAAKAGRQVKACACANDAGETQIGGYCPYIAGSNVNVDGEDYCFPAATWSEYMDTRFTAEFCPGYFPGYPNPVCKTVTVCLLIGDYQQIC</sequence>
<name>A0A8H5JP03_9HYPO</name>
<keyword evidence="1" id="KW-0732">Signal</keyword>
<dbReference type="EMBL" id="JAAOAM010000004">
    <property type="protein sequence ID" value="KAF5559020.1"/>
    <property type="molecule type" value="Genomic_DNA"/>
</dbReference>
<dbReference type="Proteomes" id="UP000522262">
    <property type="component" value="Unassembled WGS sequence"/>
</dbReference>
<accession>A0A8H5JP03</accession>
<evidence type="ECO:0000313" key="2">
    <source>
        <dbReference type="EMBL" id="KAF5559020.1"/>
    </source>
</evidence>
<evidence type="ECO:0000256" key="1">
    <source>
        <dbReference type="SAM" id="SignalP"/>
    </source>
</evidence>
<reference evidence="2 3" key="1">
    <citation type="submission" date="2020-05" db="EMBL/GenBank/DDBJ databases">
        <title>Identification and distribution of gene clusters putatively required for synthesis of sphingolipid metabolism inhibitors in phylogenetically diverse species of the filamentous fungus Fusarium.</title>
        <authorList>
            <person name="Kim H.-S."/>
            <person name="Busman M."/>
            <person name="Brown D.W."/>
            <person name="Divon H."/>
            <person name="Uhlig S."/>
            <person name="Proctor R.H."/>
        </authorList>
    </citation>
    <scope>NUCLEOTIDE SEQUENCE [LARGE SCALE GENOMIC DNA]</scope>
    <source>
        <strain evidence="2 3">NRRL 53147</strain>
    </source>
</reference>
<feature type="signal peptide" evidence="1">
    <location>
        <begin position="1"/>
        <end position="16"/>
    </location>
</feature>